<gene>
    <name evidence="1" type="ORF">HNR36_001474</name>
</gene>
<keyword evidence="2" id="KW-1185">Reference proteome</keyword>
<dbReference type="RefSeq" id="WP_168412362.1">
    <property type="nucleotide sequence ID" value="NZ_JAAXPW010000015.1"/>
</dbReference>
<dbReference type="Gene3D" id="3.30.70.2940">
    <property type="match status" value="1"/>
</dbReference>
<dbReference type="NCBIfam" id="TIGR01888">
    <property type="entry name" value="cas_cmr3"/>
    <property type="match status" value="1"/>
</dbReference>
<dbReference type="Proteomes" id="UP000557217">
    <property type="component" value="Unassembled WGS sequence"/>
</dbReference>
<evidence type="ECO:0000313" key="1">
    <source>
        <dbReference type="EMBL" id="MBB5149087.1"/>
    </source>
</evidence>
<proteinExistence type="predicted"/>
<protein>
    <submittedName>
        <fullName evidence="1">CRISPR-associated protein Cmr3</fullName>
    </submittedName>
</protein>
<dbReference type="Pfam" id="PF09700">
    <property type="entry name" value="Cas_Cmr3"/>
    <property type="match status" value="1"/>
</dbReference>
<accession>A0A840PT84</accession>
<organism evidence="1 2">
    <name type="scientific">Ureibacillus thermosphaericus</name>
    <dbReference type="NCBI Taxonomy" id="51173"/>
    <lineage>
        <taxon>Bacteria</taxon>
        <taxon>Bacillati</taxon>
        <taxon>Bacillota</taxon>
        <taxon>Bacilli</taxon>
        <taxon>Bacillales</taxon>
        <taxon>Caryophanaceae</taxon>
        <taxon>Ureibacillus</taxon>
    </lineage>
</organism>
<dbReference type="AlphaFoldDB" id="A0A840PT84"/>
<evidence type="ECO:0000313" key="2">
    <source>
        <dbReference type="Proteomes" id="UP000557217"/>
    </source>
</evidence>
<dbReference type="InterPro" id="IPR019117">
    <property type="entry name" value="CRISPR-assoc_protein_Cmr3"/>
</dbReference>
<sequence>MNIILKPIDTFFFRNHRDFEFGSSFIKGIFPPRLSTAYGALRSAYIYHHSNFNEFENESNEELKKWMGSPKEVGEFSIKGVFLYDGKQVILPLPLDYQVLDNVEGAMGTAIPLELRKDSTPASNESHYQLFGTEKEKSSRPVDYFIPEEVFKSALLDYSLEVEAEKASKWIKTEMKIGVALNRKRRTAEENMLYNMEFLRFEKDYENAGFLVAIQNGPSFENVTKAKFGGEGRPWNVEVTSTNILDFSEKEIKVVKEQIKETGVARIILLTPAIWEYGNRPSQWNKETNELVFKIDADTNCQRNITCKLLAVATSRPIVIGGWDIVNNRPKPRMNAIPAGTVLYVQVEEGDVDVFVDEIFGKPFTDYNAHEGYGFAVCGAGKIKK</sequence>
<dbReference type="InterPro" id="IPR010165">
    <property type="entry name" value="CRISPR-Cmr3_IIIB"/>
</dbReference>
<comment type="caution">
    <text evidence="1">The sequence shown here is derived from an EMBL/GenBank/DDBJ whole genome shotgun (WGS) entry which is preliminary data.</text>
</comment>
<dbReference type="Gene3D" id="2.60.40.4350">
    <property type="match status" value="1"/>
</dbReference>
<reference evidence="1 2" key="1">
    <citation type="submission" date="2020-08" db="EMBL/GenBank/DDBJ databases">
        <title>Genomic Encyclopedia of Type Strains, Phase IV (KMG-IV): sequencing the most valuable type-strain genomes for metagenomic binning, comparative biology and taxonomic classification.</title>
        <authorList>
            <person name="Goeker M."/>
        </authorList>
    </citation>
    <scope>NUCLEOTIDE SEQUENCE [LARGE SCALE GENOMIC DNA]</scope>
    <source>
        <strain evidence="1 2">DSM 10633</strain>
    </source>
</reference>
<dbReference type="EMBL" id="JACHGZ010000014">
    <property type="protein sequence ID" value="MBB5149087.1"/>
    <property type="molecule type" value="Genomic_DNA"/>
</dbReference>
<name>A0A840PT84_URETH</name>